<keyword evidence="3" id="KW-0813">Transport</keyword>
<dbReference type="FunFam" id="2.40.160.120:FF:000011">
    <property type="entry name" value="Oxysterol-binding protein-related protein 4C"/>
    <property type="match status" value="1"/>
</dbReference>
<dbReference type="PANTHER" id="PTHR10972">
    <property type="entry name" value="OXYSTEROL-BINDING PROTEIN-RELATED"/>
    <property type="match status" value="1"/>
</dbReference>
<evidence type="ECO:0000256" key="5">
    <source>
        <dbReference type="RuleBase" id="RU003844"/>
    </source>
</evidence>
<proteinExistence type="inferred from homology"/>
<dbReference type="GO" id="GO:0016020">
    <property type="term" value="C:membrane"/>
    <property type="evidence" value="ECO:0007669"/>
    <property type="project" value="TreeGrafter"/>
</dbReference>
<comment type="function">
    <text evidence="1">May be involved in the transport of sterols.</text>
</comment>
<dbReference type="InterPro" id="IPR018494">
    <property type="entry name" value="Oxysterol-bd_CS"/>
</dbReference>
<evidence type="ECO:0000256" key="2">
    <source>
        <dbReference type="ARBA" id="ARBA00008842"/>
    </source>
</evidence>
<protein>
    <recommendedName>
        <fullName evidence="8">Oxysterol-binding protein</fullName>
    </recommendedName>
</protein>
<keyword evidence="4" id="KW-0446">Lipid-binding</keyword>
<reference evidence="6" key="1">
    <citation type="submission" date="2020-03" db="EMBL/GenBank/DDBJ databases">
        <title>A high-quality chromosome-level genome assembly of a woody plant with both climbing and erect habits, Rhamnella rubrinervis.</title>
        <authorList>
            <person name="Lu Z."/>
            <person name="Yang Y."/>
            <person name="Zhu X."/>
            <person name="Sun Y."/>
        </authorList>
    </citation>
    <scope>NUCLEOTIDE SEQUENCE</scope>
    <source>
        <strain evidence="6">BYM</strain>
        <tissue evidence="6">Leaf</tissue>
    </source>
</reference>
<keyword evidence="7" id="KW-1185">Reference proteome</keyword>
<name>A0A8K0HJ88_9ROSA</name>
<dbReference type="GO" id="GO:0032934">
    <property type="term" value="F:sterol binding"/>
    <property type="evidence" value="ECO:0007669"/>
    <property type="project" value="TreeGrafter"/>
</dbReference>
<dbReference type="PROSITE" id="PS01013">
    <property type="entry name" value="OSBP"/>
    <property type="match status" value="1"/>
</dbReference>
<sequence>MYCVKNDMLETCNRRENPVDRFSAVVAWSISTRRPLKFGFAPFNPILGETHHVSRGTLNVLLEQVSHHPPVTALHATDDKENVELLWCQYPTPRFYGTSVETEVRGKRHLKLHNHGETYEMSSPKLLIKLIPVPGVDWIGKDRIRCQETGLEAELDYGGKSFFGLRGSHRSIKGKIFKSSSMKLLFKIDGHWDRTVTMKDVDSGEVTVIYNAKDSISGLKTPIVKDHKGLWPSESAVVWSEVNKGILSKDWAKAKEAKKAIEEKQREILRARKSSSSGGHQTWVPRHFIVSINKEGGWDCSPIEIKVPPAPIIVPL</sequence>
<comment type="similarity">
    <text evidence="2 5">Belongs to the OSBP family.</text>
</comment>
<dbReference type="FunFam" id="3.30.70.3490:FF:000007">
    <property type="entry name" value="Oxysterol-binding protein-related protein 4B"/>
    <property type="match status" value="1"/>
</dbReference>
<dbReference type="Gene3D" id="2.40.160.120">
    <property type="match status" value="1"/>
</dbReference>
<dbReference type="GO" id="GO:0005829">
    <property type="term" value="C:cytosol"/>
    <property type="evidence" value="ECO:0007669"/>
    <property type="project" value="TreeGrafter"/>
</dbReference>
<evidence type="ECO:0000313" key="7">
    <source>
        <dbReference type="Proteomes" id="UP000796880"/>
    </source>
</evidence>
<evidence type="ECO:0000313" key="6">
    <source>
        <dbReference type="EMBL" id="KAF3452730.1"/>
    </source>
</evidence>
<evidence type="ECO:0008006" key="8">
    <source>
        <dbReference type="Google" id="ProtNLM"/>
    </source>
</evidence>
<dbReference type="InterPro" id="IPR000648">
    <property type="entry name" value="Oxysterol-bd"/>
</dbReference>
<dbReference type="OrthoDB" id="14833at2759"/>
<comment type="caution">
    <text evidence="6">The sequence shown here is derived from an EMBL/GenBank/DDBJ whole genome shotgun (WGS) entry which is preliminary data.</text>
</comment>
<evidence type="ECO:0000256" key="4">
    <source>
        <dbReference type="ARBA" id="ARBA00023121"/>
    </source>
</evidence>
<dbReference type="GO" id="GO:0006869">
    <property type="term" value="P:lipid transport"/>
    <property type="evidence" value="ECO:0007669"/>
    <property type="project" value="UniProtKB-KW"/>
</dbReference>
<dbReference type="PANTHER" id="PTHR10972:SF102">
    <property type="entry name" value="OXYSTEROL-BINDING PROTEIN"/>
    <property type="match status" value="1"/>
</dbReference>
<dbReference type="EMBL" id="VOIH02000002">
    <property type="protein sequence ID" value="KAF3452730.1"/>
    <property type="molecule type" value="Genomic_DNA"/>
</dbReference>
<dbReference type="InterPro" id="IPR037239">
    <property type="entry name" value="OSBP_sf"/>
</dbReference>
<accession>A0A8K0HJ88</accession>
<dbReference type="AlphaFoldDB" id="A0A8K0HJ88"/>
<organism evidence="6 7">
    <name type="scientific">Rhamnella rubrinervis</name>
    <dbReference type="NCBI Taxonomy" id="2594499"/>
    <lineage>
        <taxon>Eukaryota</taxon>
        <taxon>Viridiplantae</taxon>
        <taxon>Streptophyta</taxon>
        <taxon>Embryophyta</taxon>
        <taxon>Tracheophyta</taxon>
        <taxon>Spermatophyta</taxon>
        <taxon>Magnoliopsida</taxon>
        <taxon>eudicotyledons</taxon>
        <taxon>Gunneridae</taxon>
        <taxon>Pentapetalae</taxon>
        <taxon>rosids</taxon>
        <taxon>fabids</taxon>
        <taxon>Rosales</taxon>
        <taxon>Rhamnaceae</taxon>
        <taxon>rhamnoid group</taxon>
        <taxon>Rhamneae</taxon>
        <taxon>Rhamnella</taxon>
    </lineage>
</organism>
<gene>
    <name evidence="6" type="ORF">FNV43_RR03163</name>
</gene>
<dbReference type="Gene3D" id="3.30.70.3490">
    <property type="match status" value="1"/>
</dbReference>
<dbReference type="Proteomes" id="UP000796880">
    <property type="component" value="Unassembled WGS sequence"/>
</dbReference>
<keyword evidence="3" id="KW-0445">Lipid transport</keyword>
<evidence type="ECO:0000256" key="3">
    <source>
        <dbReference type="ARBA" id="ARBA00023055"/>
    </source>
</evidence>
<evidence type="ECO:0000256" key="1">
    <source>
        <dbReference type="ARBA" id="ARBA00003361"/>
    </source>
</evidence>
<dbReference type="Pfam" id="PF01237">
    <property type="entry name" value="Oxysterol_BP"/>
    <property type="match status" value="1"/>
</dbReference>
<dbReference type="SUPFAM" id="SSF144000">
    <property type="entry name" value="Oxysterol-binding protein-like"/>
    <property type="match status" value="1"/>
</dbReference>